<organism evidence="1 2">
    <name type="scientific">Piscinibacter terrae</name>
    <dbReference type="NCBI Taxonomy" id="2496871"/>
    <lineage>
        <taxon>Bacteria</taxon>
        <taxon>Pseudomonadati</taxon>
        <taxon>Pseudomonadota</taxon>
        <taxon>Betaproteobacteria</taxon>
        <taxon>Burkholderiales</taxon>
        <taxon>Sphaerotilaceae</taxon>
        <taxon>Piscinibacter</taxon>
    </lineage>
</organism>
<sequence length="162" mass="18160">MTRFVEVSHEELIAAPLNSVRAQFADLRHHIAANVHPKLRFEILSVSERSARYVQEVKLLGIVQRDVFVREIDADGMRMVDRSVEGFNQGGSLDFRFRSGRTPDGRDATVVGITIRLPVPRFLGFLGGVLKGQVRRELLAAVAEDKHDLEVRGYPAPQRMAA</sequence>
<evidence type="ECO:0008006" key="3">
    <source>
        <dbReference type="Google" id="ProtNLM"/>
    </source>
</evidence>
<dbReference type="RefSeq" id="WP_124538390.1">
    <property type="nucleotide sequence ID" value="NZ_QUSW01000001.1"/>
</dbReference>
<evidence type="ECO:0000313" key="1">
    <source>
        <dbReference type="EMBL" id="RQP25735.1"/>
    </source>
</evidence>
<keyword evidence="2" id="KW-1185">Reference proteome</keyword>
<dbReference type="Gene3D" id="3.30.530.20">
    <property type="match status" value="1"/>
</dbReference>
<comment type="caution">
    <text evidence="1">The sequence shown here is derived from an EMBL/GenBank/DDBJ whole genome shotgun (WGS) entry which is preliminary data.</text>
</comment>
<name>A0A3N7K496_9BURK</name>
<reference evidence="1 2" key="1">
    <citation type="submission" date="2018-08" db="EMBL/GenBank/DDBJ databases">
        <authorList>
            <person name="Khan S.A."/>
            <person name="Jeon C.O."/>
            <person name="Chun B.H."/>
            <person name="Jeong S.E."/>
        </authorList>
    </citation>
    <scope>NUCLEOTIDE SEQUENCE [LARGE SCALE GENOMIC DNA]</scope>
    <source>
        <strain evidence="1 2">S-16</strain>
    </source>
</reference>
<proteinExistence type="predicted"/>
<gene>
    <name evidence="1" type="ORF">DZC73_01290</name>
</gene>
<protein>
    <recommendedName>
        <fullName evidence="3">SRPBCC family protein</fullName>
    </recommendedName>
</protein>
<dbReference type="Proteomes" id="UP000267464">
    <property type="component" value="Unassembled WGS sequence"/>
</dbReference>
<evidence type="ECO:0000313" key="2">
    <source>
        <dbReference type="Proteomes" id="UP000267464"/>
    </source>
</evidence>
<reference evidence="1 2" key="2">
    <citation type="submission" date="2018-12" db="EMBL/GenBank/DDBJ databases">
        <title>Rhizobacter gummiphilus sp. nov., a rubber-degrading bacterium isolated from the soil of a botanical garden in Japan.</title>
        <authorList>
            <person name="Shunsuke S.S."/>
        </authorList>
    </citation>
    <scope>NUCLEOTIDE SEQUENCE [LARGE SCALE GENOMIC DNA]</scope>
    <source>
        <strain evidence="1 2">S-16</strain>
    </source>
</reference>
<dbReference type="AlphaFoldDB" id="A0A3N7K496"/>
<dbReference type="EMBL" id="QUSW01000001">
    <property type="protein sequence ID" value="RQP25735.1"/>
    <property type="molecule type" value="Genomic_DNA"/>
</dbReference>
<dbReference type="InterPro" id="IPR023393">
    <property type="entry name" value="START-like_dom_sf"/>
</dbReference>
<accession>A0A3N7K496</accession>
<dbReference type="OrthoDB" id="9153647at2"/>
<dbReference type="SUPFAM" id="SSF55961">
    <property type="entry name" value="Bet v1-like"/>
    <property type="match status" value="1"/>
</dbReference>